<protein>
    <submittedName>
        <fullName evidence="2">GMP synthase</fullName>
    </submittedName>
</protein>
<gene>
    <name evidence="2" type="ORF">VFPPC_09704</name>
</gene>
<dbReference type="InterPro" id="IPR044992">
    <property type="entry name" value="ChyE-like"/>
</dbReference>
<dbReference type="InterPro" id="IPR017926">
    <property type="entry name" value="GATASE"/>
</dbReference>
<dbReference type="GeneID" id="28852188"/>
<keyword evidence="3" id="KW-1185">Reference proteome</keyword>
<name>A0A179FF05_METCM</name>
<comment type="caution">
    <text evidence="2">The sequence shown here is derived from an EMBL/GenBank/DDBJ whole genome shotgun (WGS) entry which is preliminary data.</text>
</comment>
<dbReference type="STRING" id="1380566.A0A179FF05"/>
<dbReference type="Gene3D" id="3.40.50.880">
    <property type="match status" value="1"/>
</dbReference>
<accession>A0A179FF05</accession>
<organism evidence="2 3">
    <name type="scientific">Pochonia chlamydosporia 170</name>
    <dbReference type="NCBI Taxonomy" id="1380566"/>
    <lineage>
        <taxon>Eukaryota</taxon>
        <taxon>Fungi</taxon>
        <taxon>Dikarya</taxon>
        <taxon>Ascomycota</taxon>
        <taxon>Pezizomycotina</taxon>
        <taxon>Sordariomycetes</taxon>
        <taxon>Hypocreomycetidae</taxon>
        <taxon>Hypocreales</taxon>
        <taxon>Clavicipitaceae</taxon>
        <taxon>Pochonia</taxon>
    </lineage>
</organism>
<reference evidence="2 3" key="1">
    <citation type="journal article" date="2016" name="PLoS Pathog.">
        <title>Biosynthesis of antibiotic leucinostatins in bio-control fungus Purpureocillium lilacinum and their inhibition on phytophthora revealed by genome mining.</title>
        <authorList>
            <person name="Wang G."/>
            <person name="Liu Z."/>
            <person name="Lin R."/>
            <person name="Li E."/>
            <person name="Mao Z."/>
            <person name="Ling J."/>
            <person name="Yang Y."/>
            <person name="Yin W.B."/>
            <person name="Xie B."/>
        </authorList>
    </citation>
    <scope>NUCLEOTIDE SEQUENCE [LARGE SCALE GENOMIC DNA]</scope>
    <source>
        <strain evidence="2">170</strain>
    </source>
</reference>
<dbReference type="GO" id="GO:0005634">
    <property type="term" value="C:nucleus"/>
    <property type="evidence" value="ECO:0007669"/>
    <property type="project" value="TreeGrafter"/>
</dbReference>
<evidence type="ECO:0000313" key="2">
    <source>
        <dbReference type="EMBL" id="OAQ63639.1"/>
    </source>
</evidence>
<dbReference type="OrthoDB" id="92161at2759"/>
<dbReference type="EMBL" id="LSBJ02000006">
    <property type="protein sequence ID" value="OAQ63639.1"/>
    <property type="molecule type" value="Genomic_DNA"/>
</dbReference>
<sequence>MPPFRLAILECDTPVPNVVKERGSYGSVFETLLSKGIAQRDDNLNFCVLKYDVVQQQKYPDLSDIDGILITGSKHTAFADDAWIVALVEYIKQVLTTSNTPVVGICFGHQIIGRALGAKTGVAPGGWEISVEKVNLSAEGEKLFGVPSLNLHQMHRDEVATVPEGLICLGSSPRCPVQGLYKPKSVLSLQAHPEFDDFIMTEILHVRHNQKIFNDDMFSEALTRSGNSHDGVLISTKIWNFFLDAVA</sequence>
<dbReference type="AlphaFoldDB" id="A0A179FF05"/>
<dbReference type="RefSeq" id="XP_018141219.1">
    <property type="nucleotide sequence ID" value="XM_018288194.1"/>
</dbReference>
<dbReference type="GO" id="GO:0005829">
    <property type="term" value="C:cytosol"/>
    <property type="evidence" value="ECO:0007669"/>
    <property type="project" value="TreeGrafter"/>
</dbReference>
<evidence type="ECO:0000259" key="1">
    <source>
        <dbReference type="Pfam" id="PF00117"/>
    </source>
</evidence>
<evidence type="ECO:0000313" key="3">
    <source>
        <dbReference type="Proteomes" id="UP000078397"/>
    </source>
</evidence>
<dbReference type="PANTHER" id="PTHR42695">
    <property type="entry name" value="GLUTAMINE AMIDOTRANSFERASE YLR126C-RELATED"/>
    <property type="match status" value="1"/>
</dbReference>
<dbReference type="PROSITE" id="PS51273">
    <property type="entry name" value="GATASE_TYPE_1"/>
    <property type="match status" value="1"/>
</dbReference>
<dbReference type="Pfam" id="PF00117">
    <property type="entry name" value="GATase"/>
    <property type="match status" value="1"/>
</dbReference>
<dbReference type="PANTHER" id="PTHR42695:SF5">
    <property type="entry name" value="GLUTAMINE AMIDOTRANSFERASE YLR126C-RELATED"/>
    <property type="match status" value="1"/>
</dbReference>
<feature type="domain" description="Glutamine amidotransferase" evidence="1">
    <location>
        <begin position="33"/>
        <end position="195"/>
    </location>
</feature>
<dbReference type="CDD" id="cd01741">
    <property type="entry name" value="GATase1_1"/>
    <property type="match status" value="1"/>
</dbReference>
<proteinExistence type="predicted"/>
<dbReference type="Proteomes" id="UP000078397">
    <property type="component" value="Unassembled WGS sequence"/>
</dbReference>
<dbReference type="KEGG" id="pchm:VFPPC_09704"/>
<dbReference type="InterPro" id="IPR029062">
    <property type="entry name" value="Class_I_gatase-like"/>
</dbReference>
<dbReference type="SUPFAM" id="SSF52317">
    <property type="entry name" value="Class I glutamine amidotransferase-like"/>
    <property type="match status" value="1"/>
</dbReference>